<evidence type="ECO:0000313" key="3">
    <source>
        <dbReference type="Proteomes" id="UP000031623"/>
    </source>
</evidence>
<protein>
    <recommendedName>
        <fullName evidence="1">CHAT domain-containing protein</fullName>
    </recommendedName>
</protein>
<dbReference type="STRING" id="40754.THII_0828"/>
<dbReference type="HOGENOM" id="CLU_269712_0_0_6"/>
<dbReference type="OrthoDB" id="5622487at2"/>
<dbReference type="Proteomes" id="UP000031623">
    <property type="component" value="Chromosome"/>
</dbReference>
<proteinExistence type="predicted"/>
<gene>
    <name evidence="2" type="ORF">THII_0828</name>
</gene>
<sequence>MIPADILNPPKDTLLADWLIRVENEVATRLEQISQASEATLSQLRAELLDDYFNLGGIAVNTFKAPTSAQQLWQTGINQAKHFLNQGETDAKVRENLLKLYFNAGVNVHQFLHSPTESQQLYQEGLHHAQTFLNQGETQAGVREQTLRLYFNAAVNAQQALNYPQQAVQFYRQAIYYIEQFLESGAEITPGIGELTLKLYHNAGIVHLQLNETEQAVIYWQQGLSHTSQLLPAAESQTNSYELFSKLSENLLAAWGNQGQPERIIHTLPQAGFWLWLSLEPIKSPYRLTLLRNWHKHLENTPVAATITTAFQQLLYSILWRWHNPQQPHRHGISTEKLLALSESCYLIAQAREKQGFDVVYQNLHKLHHSSLVQEALTLPQQQRTLEQRLTVHWHKLGIKPATLDETAALQQLSWWQTQISQRKTLVQLKADIAAYHRLLQLNQLANHPSWQCTIERSEAILFEWLYTALQQQLNLAKSGLENLPDIILGILLVSQSVEASPEQVVETWSQTPPWQSSEHLQAAFAKSAWQKLADASEPFLFLWLDFLGTHPTAQRLTIREEQINSEQPGLQMWLRELALGKVEKLATLLQRAWNQVQHQAQQLTPTFAKFIASEVTPTAYQQALVAQILGDVPPQLEILIKKWLSSSCLKVIADQESHLAIESPTSSVEEDNQANQENNTPEFKKDYQAQSHETILQPLNTLKQKFNRVISTYPPSHLALAELVSQWANARLAELLITQATVQQIWETLERARISLTENRLNLGHDWEERVEQALWNALATPLVWLEEGKAPTKGTLWPLLQIWLDNTWVVKLPGIETCQRHLLSQEALVQAFFDPVQRRLRLLWLDQHQVSLRDLPDAAAHQRFWTNPTIKKGGLLEQWAQGLSAWQRQYQASKDQVKMNPSSHWDTVINSRQMQIVANCLTRWTQQQNLKQITVIFPAGLDQLPWEALPELETALVREISITHWLQSRSRSPDSPLPPIAQLQPKYCVITEPTNLTPCKTQEAQWVAQHFNTQSLVSARSIFDVIQSISHSHWVHFALPIHFSDPQQLINDLNSKESESIQLPDWIGTLLPISAQLMVMLPGESPIKAFQSTGSITPQGIIPALMAAGAKTIVGTLWPCPSLAGLCFSYHFYQIAHHNPDLPWHQVTAQARRALREMSNQDLQELVKQFDLSSNETCQHLIQEYQSTERPFNHPLFWAGLTVFGQVER</sequence>
<accession>A0A090AJL7</accession>
<dbReference type="EMBL" id="AP014633">
    <property type="protein sequence ID" value="BAP55125.1"/>
    <property type="molecule type" value="Genomic_DNA"/>
</dbReference>
<name>A0A090AJL7_9GAMM</name>
<dbReference type="KEGG" id="tig:THII_0828"/>
<dbReference type="Gene3D" id="1.25.40.10">
    <property type="entry name" value="Tetratricopeptide repeat domain"/>
    <property type="match status" value="1"/>
</dbReference>
<reference evidence="2 3" key="1">
    <citation type="journal article" date="2014" name="ISME J.">
        <title>Ecophysiology of Thioploca ingrica as revealed by the complete genome sequence supplemented with proteomic evidence.</title>
        <authorList>
            <person name="Kojima H."/>
            <person name="Ogura Y."/>
            <person name="Yamamoto N."/>
            <person name="Togashi T."/>
            <person name="Mori H."/>
            <person name="Watanabe T."/>
            <person name="Nemoto F."/>
            <person name="Kurokawa K."/>
            <person name="Hayashi T."/>
            <person name="Fukui M."/>
        </authorList>
    </citation>
    <scope>NUCLEOTIDE SEQUENCE [LARGE SCALE GENOMIC DNA]</scope>
</reference>
<evidence type="ECO:0000259" key="1">
    <source>
        <dbReference type="Pfam" id="PF12770"/>
    </source>
</evidence>
<organism evidence="2 3">
    <name type="scientific">Thioploca ingrica</name>
    <dbReference type="NCBI Taxonomy" id="40754"/>
    <lineage>
        <taxon>Bacteria</taxon>
        <taxon>Pseudomonadati</taxon>
        <taxon>Pseudomonadota</taxon>
        <taxon>Gammaproteobacteria</taxon>
        <taxon>Thiotrichales</taxon>
        <taxon>Thiotrichaceae</taxon>
        <taxon>Thioploca</taxon>
    </lineage>
</organism>
<keyword evidence="3" id="KW-1185">Reference proteome</keyword>
<dbReference type="InterPro" id="IPR011990">
    <property type="entry name" value="TPR-like_helical_dom_sf"/>
</dbReference>
<dbReference type="InterPro" id="IPR024983">
    <property type="entry name" value="CHAT_dom"/>
</dbReference>
<feature type="domain" description="CHAT" evidence="1">
    <location>
        <begin position="923"/>
        <end position="1207"/>
    </location>
</feature>
<evidence type="ECO:0000313" key="2">
    <source>
        <dbReference type="EMBL" id="BAP55125.1"/>
    </source>
</evidence>
<dbReference type="Pfam" id="PF12770">
    <property type="entry name" value="CHAT"/>
    <property type="match status" value="1"/>
</dbReference>
<dbReference type="SUPFAM" id="SSF48452">
    <property type="entry name" value="TPR-like"/>
    <property type="match status" value="1"/>
</dbReference>
<dbReference type="AlphaFoldDB" id="A0A090AJL7"/>